<dbReference type="PANTHER" id="PTHR11011:SF60">
    <property type="entry name" value="FATTY ACYL-COA REDUCTASE-RELATED"/>
    <property type="match status" value="1"/>
</dbReference>
<keyword evidence="3 10" id="KW-0444">Lipid biosynthesis</keyword>
<sequence>MPRDNIEMTLKGGQAYLDDMFSMNEDDTNDLNGSSEIANFFAGRKVLITGGSGFLGKLLVEKLLRSCPDIATLYMFMRTKKGKSPEERFKEHFDDIIFDRLKQERPYFKDKIVMVQADTSETDLGLSPESRERLKDTEIIFHGAATVRFDEKLRLAVNINIRGTKELLLFAKEMPNLKAFVHVSTAFSFCVLKFIEEKFYDPPMTTDNVLTLMELLNDDQLTVLTPTLLGEWPNTYAFTKAIAEDTVRQYSSGIPSCIVRPSIMIATAKEPICGWINNLYGPTGVAVGAAYGILRTLHCQKNLVADIIPADIVINNIIVAAWDTAQKQEIPRSITDANENKCTTTEEIPIYNSVSSVQKPVTWGDFMHQNAVNGLEIPSEKVFWYYMLILNRYKFMHNVCVVFLHLLPAAVIDTLAYLTGKKPILWNAYKKIHKFSAVISYFSTQQWRFKNDAVMSLWERLPPIDKQIFDFNIDDLDWETYYRYYIRGLRLYIAKDPMDTLDQGRIKYRKLKIAHYSLVTVVCLLVFWGLYTLINFLCTWLLSS</sequence>
<gene>
    <name evidence="13" type="ORF">KPH14_004426</name>
</gene>
<dbReference type="GO" id="GO:0016020">
    <property type="term" value="C:membrane"/>
    <property type="evidence" value="ECO:0007669"/>
    <property type="project" value="UniProtKB-SubCell"/>
</dbReference>
<dbReference type="InterPro" id="IPR036291">
    <property type="entry name" value="NAD(P)-bd_dom_sf"/>
</dbReference>
<keyword evidence="7 10" id="KW-0443">Lipid metabolism</keyword>
<evidence type="ECO:0000256" key="8">
    <source>
        <dbReference type="ARBA" id="ARBA00023136"/>
    </source>
</evidence>
<dbReference type="GO" id="GO:0005777">
    <property type="term" value="C:peroxisome"/>
    <property type="evidence" value="ECO:0007669"/>
    <property type="project" value="TreeGrafter"/>
</dbReference>
<evidence type="ECO:0000256" key="7">
    <source>
        <dbReference type="ARBA" id="ARBA00023098"/>
    </source>
</evidence>
<comment type="similarity">
    <text evidence="2 10">Belongs to the fatty acyl-CoA reductase family.</text>
</comment>
<dbReference type="Proteomes" id="UP001258017">
    <property type="component" value="Unassembled WGS sequence"/>
</dbReference>
<evidence type="ECO:0000313" key="14">
    <source>
        <dbReference type="Proteomes" id="UP001258017"/>
    </source>
</evidence>
<feature type="transmembrane region" description="Helical" evidence="10">
    <location>
        <begin position="395"/>
        <end position="418"/>
    </location>
</feature>
<evidence type="ECO:0000259" key="12">
    <source>
        <dbReference type="Pfam" id="PF07993"/>
    </source>
</evidence>
<proteinExistence type="inferred from homology"/>
<feature type="domain" description="Fatty acyl-CoA reductase C-terminal" evidence="11">
    <location>
        <begin position="404"/>
        <end position="496"/>
    </location>
</feature>
<evidence type="ECO:0000256" key="1">
    <source>
        <dbReference type="ARBA" id="ARBA00004141"/>
    </source>
</evidence>
<name>A0AAD9RYR7_9HYME</name>
<keyword evidence="6 10" id="KW-1133">Transmembrane helix</keyword>
<dbReference type="SUPFAM" id="SSF51735">
    <property type="entry name" value="NAD(P)-binding Rossmann-fold domains"/>
    <property type="match status" value="1"/>
</dbReference>
<evidence type="ECO:0000256" key="9">
    <source>
        <dbReference type="ARBA" id="ARBA00052530"/>
    </source>
</evidence>
<dbReference type="GO" id="GO:0080019">
    <property type="term" value="F:alcohol-forming very long-chain fatty acyl-CoA reductase activity"/>
    <property type="evidence" value="ECO:0007669"/>
    <property type="project" value="InterPro"/>
</dbReference>
<evidence type="ECO:0000256" key="3">
    <source>
        <dbReference type="ARBA" id="ARBA00022516"/>
    </source>
</evidence>
<dbReference type="InterPro" id="IPR033640">
    <property type="entry name" value="FAR_C"/>
</dbReference>
<dbReference type="CDD" id="cd05236">
    <property type="entry name" value="FAR-N_SDR_e"/>
    <property type="match status" value="1"/>
</dbReference>
<dbReference type="GO" id="GO:0102965">
    <property type="term" value="F:alcohol-forming long-chain fatty acyl-CoA reductase activity"/>
    <property type="evidence" value="ECO:0007669"/>
    <property type="project" value="UniProtKB-EC"/>
</dbReference>
<feature type="domain" description="Thioester reductase (TE)" evidence="12">
    <location>
        <begin position="48"/>
        <end position="317"/>
    </location>
</feature>
<accession>A0AAD9RYR7</accession>
<comment type="subcellular location">
    <subcellularLocation>
        <location evidence="1">Membrane</location>
        <topology evidence="1">Multi-pass membrane protein</topology>
    </subcellularLocation>
</comment>
<organism evidence="13 14">
    <name type="scientific">Odynerus spinipes</name>
    <dbReference type="NCBI Taxonomy" id="1348599"/>
    <lineage>
        <taxon>Eukaryota</taxon>
        <taxon>Metazoa</taxon>
        <taxon>Ecdysozoa</taxon>
        <taxon>Arthropoda</taxon>
        <taxon>Hexapoda</taxon>
        <taxon>Insecta</taxon>
        <taxon>Pterygota</taxon>
        <taxon>Neoptera</taxon>
        <taxon>Endopterygota</taxon>
        <taxon>Hymenoptera</taxon>
        <taxon>Apocrita</taxon>
        <taxon>Aculeata</taxon>
        <taxon>Vespoidea</taxon>
        <taxon>Vespidae</taxon>
        <taxon>Eumeninae</taxon>
        <taxon>Odynerus</taxon>
    </lineage>
</organism>
<evidence type="ECO:0000256" key="4">
    <source>
        <dbReference type="ARBA" id="ARBA00022692"/>
    </source>
</evidence>
<dbReference type="Gene3D" id="3.40.50.720">
    <property type="entry name" value="NAD(P)-binding Rossmann-like Domain"/>
    <property type="match status" value="1"/>
</dbReference>
<dbReference type="InterPro" id="IPR013120">
    <property type="entry name" value="FAR_NAD-bd"/>
</dbReference>
<dbReference type="EC" id="1.2.1.84" evidence="10"/>
<dbReference type="Pfam" id="PF03015">
    <property type="entry name" value="Sterile"/>
    <property type="match status" value="1"/>
</dbReference>
<keyword evidence="4 10" id="KW-0812">Transmembrane</keyword>
<reference evidence="13" key="1">
    <citation type="submission" date="2021-08" db="EMBL/GenBank/DDBJ databases">
        <authorList>
            <person name="Misof B."/>
            <person name="Oliver O."/>
            <person name="Podsiadlowski L."/>
            <person name="Donath A."/>
            <person name="Peters R."/>
            <person name="Mayer C."/>
            <person name="Rust J."/>
            <person name="Gunkel S."/>
            <person name="Lesny P."/>
            <person name="Martin S."/>
            <person name="Oeyen J.P."/>
            <person name="Petersen M."/>
            <person name="Panagiotis P."/>
            <person name="Wilbrandt J."/>
            <person name="Tanja T."/>
        </authorList>
    </citation>
    <scope>NUCLEOTIDE SEQUENCE</scope>
    <source>
        <strain evidence="13">GBR_01_08_01A</strain>
        <tissue evidence="13">Thorax + abdomen</tissue>
    </source>
</reference>
<evidence type="ECO:0000256" key="10">
    <source>
        <dbReference type="RuleBase" id="RU363097"/>
    </source>
</evidence>
<protein>
    <recommendedName>
        <fullName evidence="10">Fatty acyl-CoA reductase</fullName>
        <ecNumber evidence="10">1.2.1.84</ecNumber>
    </recommendedName>
</protein>
<keyword evidence="8 10" id="KW-0472">Membrane</keyword>
<feature type="transmembrane region" description="Helical" evidence="10">
    <location>
        <begin position="513"/>
        <end position="542"/>
    </location>
</feature>
<dbReference type="CDD" id="cd09071">
    <property type="entry name" value="FAR_C"/>
    <property type="match status" value="1"/>
</dbReference>
<dbReference type="FunFam" id="3.40.50.720:FF:000143">
    <property type="entry name" value="Fatty acyl-CoA reductase"/>
    <property type="match status" value="1"/>
</dbReference>
<dbReference type="EMBL" id="JAIFRP010000006">
    <property type="protein sequence ID" value="KAK2588427.1"/>
    <property type="molecule type" value="Genomic_DNA"/>
</dbReference>
<keyword evidence="5 10" id="KW-0521">NADP</keyword>
<comment type="catalytic activity">
    <reaction evidence="9 10">
        <text>a long-chain fatty acyl-CoA + 2 NADPH + 2 H(+) = a long-chain primary fatty alcohol + 2 NADP(+) + CoA</text>
        <dbReference type="Rhea" id="RHEA:52716"/>
        <dbReference type="ChEBI" id="CHEBI:15378"/>
        <dbReference type="ChEBI" id="CHEBI:57287"/>
        <dbReference type="ChEBI" id="CHEBI:57783"/>
        <dbReference type="ChEBI" id="CHEBI:58349"/>
        <dbReference type="ChEBI" id="CHEBI:77396"/>
        <dbReference type="ChEBI" id="CHEBI:83139"/>
        <dbReference type="EC" id="1.2.1.84"/>
    </reaction>
</comment>
<dbReference type="AlphaFoldDB" id="A0AAD9RYR7"/>
<evidence type="ECO:0000313" key="13">
    <source>
        <dbReference type="EMBL" id="KAK2588427.1"/>
    </source>
</evidence>
<dbReference type="InterPro" id="IPR026055">
    <property type="entry name" value="FAR"/>
</dbReference>
<keyword evidence="10" id="KW-0560">Oxidoreductase</keyword>
<comment type="caution">
    <text evidence="13">The sequence shown here is derived from an EMBL/GenBank/DDBJ whole genome shotgun (WGS) entry which is preliminary data.</text>
</comment>
<evidence type="ECO:0000259" key="11">
    <source>
        <dbReference type="Pfam" id="PF03015"/>
    </source>
</evidence>
<comment type="function">
    <text evidence="10">Catalyzes the reduction of fatty acyl-CoA to fatty alcohols.</text>
</comment>
<evidence type="ECO:0000256" key="6">
    <source>
        <dbReference type="ARBA" id="ARBA00022989"/>
    </source>
</evidence>
<evidence type="ECO:0000256" key="5">
    <source>
        <dbReference type="ARBA" id="ARBA00022857"/>
    </source>
</evidence>
<dbReference type="Pfam" id="PF07993">
    <property type="entry name" value="NAD_binding_4"/>
    <property type="match status" value="1"/>
</dbReference>
<dbReference type="PANTHER" id="PTHR11011">
    <property type="entry name" value="MALE STERILITY PROTEIN 2-RELATED"/>
    <property type="match status" value="1"/>
</dbReference>
<dbReference type="GO" id="GO:0035336">
    <property type="term" value="P:long-chain fatty-acyl-CoA metabolic process"/>
    <property type="evidence" value="ECO:0007669"/>
    <property type="project" value="TreeGrafter"/>
</dbReference>
<reference evidence="13" key="2">
    <citation type="journal article" date="2023" name="Commun. Biol.">
        <title>Intrasexual cuticular hydrocarbon dimorphism in a wasp sheds light on hydrocarbon biosynthesis genes in Hymenoptera.</title>
        <authorList>
            <person name="Moris V.C."/>
            <person name="Podsiadlowski L."/>
            <person name="Martin S."/>
            <person name="Oeyen J.P."/>
            <person name="Donath A."/>
            <person name="Petersen M."/>
            <person name="Wilbrandt J."/>
            <person name="Misof B."/>
            <person name="Liedtke D."/>
            <person name="Thamm M."/>
            <person name="Scheiner R."/>
            <person name="Schmitt T."/>
            <person name="Niehuis O."/>
        </authorList>
    </citation>
    <scope>NUCLEOTIDE SEQUENCE</scope>
    <source>
        <strain evidence="13">GBR_01_08_01A</strain>
    </source>
</reference>
<evidence type="ECO:0000256" key="2">
    <source>
        <dbReference type="ARBA" id="ARBA00005928"/>
    </source>
</evidence>
<keyword evidence="14" id="KW-1185">Reference proteome</keyword>